<gene>
    <name evidence="13" type="ORF">CP49_06315</name>
</gene>
<proteinExistence type="inferred from homology"/>
<evidence type="ECO:0000256" key="8">
    <source>
        <dbReference type="ARBA" id="ARBA00022989"/>
    </source>
</evidence>
<comment type="subcellular location">
    <subcellularLocation>
        <location evidence="2 11">Cell membrane</location>
        <topology evidence="2 11">Multi-pass membrane protein</topology>
    </subcellularLocation>
</comment>
<dbReference type="InterPro" id="IPR050901">
    <property type="entry name" value="BP-dep_ABC_trans_perm"/>
</dbReference>
<organism evidence="13 14">
    <name type="scientific">Bradyrhizobium valentinum</name>
    <dbReference type="NCBI Taxonomy" id="1518501"/>
    <lineage>
        <taxon>Bacteria</taxon>
        <taxon>Pseudomonadati</taxon>
        <taxon>Pseudomonadota</taxon>
        <taxon>Alphaproteobacteria</taxon>
        <taxon>Hyphomicrobiales</taxon>
        <taxon>Nitrobacteraceae</taxon>
        <taxon>Bradyrhizobium</taxon>
    </lineage>
</organism>
<dbReference type="InterPro" id="IPR035906">
    <property type="entry name" value="MetI-like_sf"/>
</dbReference>
<dbReference type="AlphaFoldDB" id="A0A0R3LUY3"/>
<feature type="transmembrane region" description="Helical" evidence="11">
    <location>
        <begin position="77"/>
        <end position="101"/>
    </location>
</feature>
<dbReference type="STRING" id="1518501.CQ10_09075"/>
<dbReference type="GO" id="GO:0005886">
    <property type="term" value="C:plasma membrane"/>
    <property type="evidence" value="ECO:0007669"/>
    <property type="project" value="UniProtKB-SubCell"/>
</dbReference>
<dbReference type="GO" id="GO:0055085">
    <property type="term" value="P:transmembrane transport"/>
    <property type="evidence" value="ECO:0007669"/>
    <property type="project" value="InterPro"/>
</dbReference>
<dbReference type="PANTHER" id="PTHR32243">
    <property type="entry name" value="MALTOSE TRANSPORT SYSTEM PERMEASE-RELATED"/>
    <property type="match status" value="1"/>
</dbReference>
<dbReference type="CDD" id="cd06261">
    <property type="entry name" value="TM_PBP2"/>
    <property type="match status" value="1"/>
</dbReference>
<dbReference type="Gene3D" id="1.10.3720.10">
    <property type="entry name" value="MetI-like"/>
    <property type="match status" value="1"/>
</dbReference>
<keyword evidence="14" id="KW-1185">Reference proteome</keyword>
<evidence type="ECO:0000313" key="13">
    <source>
        <dbReference type="EMBL" id="KRR11796.1"/>
    </source>
</evidence>
<dbReference type="InterPro" id="IPR000515">
    <property type="entry name" value="MetI-like"/>
</dbReference>
<reference evidence="13 14" key="1">
    <citation type="submission" date="2014-03" db="EMBL/GenBank/DDBJ databases">
        <title>Bradyrhizobium valentinum sp. nov., isolated from effective nodules of Lupinus mariae-josephae, a lupine endemic of basic-lime soils in Eastern Spain.</title>
        <authorList>
            <person name="Duran D."/>
            <person name="Rey L."/>
            <person name="Navarro A."/>
            <person name="Busquets A."/>
            <person name="Imperial J."/>
            <person name="Ruiz-Argueso T."/>
        </authorList>
    </citation>
    <scope>NUCLEOTIDE SEQUENCE [LARGE SCALE GENOMIC DNA]</scope>
    <source>
        <strain evidence="13 14">LmjM3</strain>
    </source>
</reference>
<dbReference type="Proteomes" id="UP000051913">
    <property type="component" value="Unassembled WGS sequence"/>
</dbReference>
<evidence type="ECO:0000256" key="7">
    <source>
        <dbReference type="ARBA" id="ARBA00022692"/>
    </source>
</evidence>
<name>A0A0R3LUY3_9BRAD</name>
<dbReference type="RefSeq" id="WP_057849391.1">
    <property type="nucleotide sequence ID" value="NZ_LLXX01000033.1"/>
</dbReference>
<accession>A0A0R3LUY3</accession>
<evidence type="ECO:0000256" key="1">
    <source>
        <dbReference type="ARBA" id="ARBA00002264"/>
    </source>
</evidence>
<dbReference type="EMBL" id="LLXX01000033">
    <property type="protein sequence ID" value="KRR11796.1"/>
    <property type="molecule type" value="Genomic_DNA"/>
</dbReference>
<keyword evidence="4 11" id="KW-0813">Transport</keyword>
<comment type="function">
    <text evidence="1">Part of the ABC transporter complex MalEFGK involved in maltose/maltodextrin import. Probably responsible for the translocation of the substrate across the membrane.</text>
</comment>
<evidence type="ECO:0000256" key="10">
    <source>
        <dbReference type="ARBA" id="ARBA00041109"/>
    </source>
</evidence>
<evidence type="ECO:0000256" key="6">
    <source>
        <dbReference type="ARBA" id="ARBA00022597"/>
    </source>
</evidence>
<dbReference type="Pfam" id="PF00528">
    <property type="entry name" value="BPD_transp_1"/>
    <property type="match status" value="1"/>
</dbReference>
<keyword evidence="7 11" id="KW-0812">Transmembrane</keyword>
<feature type="transmembrane region" description="Helical" evidence="11">
    <location>
        <begin position="220"/>
        <end position="240"/>
    </location>
</feature>
<evidence type="ECO:0000313" key="14">
    <source>
        <dbReference type="Proteomes" id="UP000051913"/>
    </source>
</evidence>
<keyword evidence="9 11" id="KW-0472">Membrane</keyword>
<feature type="domain" description="ABC transmembrane type-1" evidence="12">
    <location>
        <begin position="78"/>
        <end position="268"/>
    </location>
</feature>
<feature type="transmembrane region" description="Helical" evidence="11">
    <location>
        <begin position="21"/>
        <end position="42"/>
    </location>
</feature>
<keyword evidence="5" id="KW-1003">Cell membrane</keyword>
<evidence type="ECO:0000256" key="3">
    <source>
        <dbReference type="ARBA" id="ARBA00009047"/>
    </source>
</evidence>
<dbReference type="PROSITE" id="PS50928">
    <property type="entry name" value="ABC_TM1"/>
    <property type="match status" value="1"/>
</dbReference>
<evidence type="ECO:0000256" key="2">
    <source>
        <dbReference type="ARBA" id="ARBA00004651"/>
    </source>
</evidence>
<evidence type="ECO:0000256" key="5">
    <source>
        <dbReference type="ARBA" id="ARBA00022475"/>
    </source>
</evidence>
<comment type="caution">
    <text evidence="13">The sequence shown here is derived from an EMBL/GenBank/DDBJ whole genome shotgun (WGS) entry which is preliminary data.</text>
</comment>
<dbReference type="OrthoDB" id="9815445at2"/>
<dbReference type="PANTHER" id="PTHR32243:SF50">
    <property type="entry name" value="MALTOSE_MALTODEXTRIN TRANSPORT SYSTEM PERMEASE PROTEIN MALG"/>
    <property type="match status" value="1"/>
</dbReference>
<feature type="transmembrane region" description="Helical" evidence="11">
    <location>
        <begin position="149"/>
        <end position="169"/>
    </location>
</feature>
<keyword evidence="8 11" id="KW-1133">Transmembrane helix</keyword>
<evidence type="ECO:0000256" key="11">
    <source>
        <dbReference type="RuleBase" id="RU363032"/>
    </source>
</evidence>
<feature type="transmembrane region" description="Helical" evidence="11">
    <location>
        <begin position="190"/>
        <end position="214"/>
    </location>
</feature>
<feature type="transmembrane region" description="Helical" evidence="11">
    <location>
        <begin position="247"/>
        <end position="268"/>
    </location>
</feature>
<protein>
    <recommendedName>
        <fullName evidence="10">Maltose/maltodextrin transport system permease protein MalG</fullName>
    </recommendedName>
</protein>
<evidence type="ECO:0000259" key="12">
    <source>
        <dbReference type="PROSITE" id="PS50928"/>
    </source>
</evidence>
<comment type="similarity">
    <text evidence="3">Belongs to the binding-protein-dependent transport system permease family. MalFG subfamily.</text>
</comment>
<keyword evidence="6" id="KW-0762">Sugar transport</keyword>
<dbReference type="SUPFAM" id="SSF161098">
    <property type="entry name" value="MetI-like"/>
    <property type="match status" value="1"/>
</dbReference>
<evidence type="ECO:0000256" key="4">
    <source>
        <dbReference type="ARBA" id="ARBA00022448"/>
    </source>
</evidence>
<sequence length="278" mass="31355">MAMVHRSEFLPWLPPMGRKTLFALALAFICFAFAFPVLWLILTSLRPESGVYYVHRGTEFTLGNFAEVLREERIVEAFVNSALIATLATVFSLLVTVSSGYMLSRFTGPASRLWFGTIYVFRCVPYISWVLPLYFVTQSWGIYDTYTGLLLPHVAVHICFFSWLMKGFFDGIDPSMEYAAMIDGCTRWGAFIRVAVPSALPAISALAVLCWLFTWNEFLFALILTGNRVPMITVVMAQFVTEMGLRWNLMAATAVMALVPAFLIALFGQKYVIRGLRI</sequence>
<feature type="transmembrane region" description="Helical" evidence="11">
    <location>
        <begin position="113"/>
        <end position="137"/>
    </location>
</feature>
<evidence type="ECO:0000256" key="9">
    <source>
        <dbReference type="ARBA" id="ARBA00023136"/>
    </source>
</evidence>